<dbReference type="GeneID" id="85353012"/>
<evidence type="ECO:0000313" key="1">
    <source>
        <dbReference type="EMBL" id="KAK0460414.1"/>
    </source>
</evidence>
<gene>
    <name evidence="1" type="ORF">EV420DRAFT_1478197</name>
</gene>
<keyword evidence="2" id="KW-1185">Reference proteome</keyword>
<protein>
    <recommendedName>
        <fullName evidence="3">WD40 repeat-like protein</fullName>
    </recommendedName>
</protein>
<accession>A0AA39N7E5</accession>
<dbReference type="EMBL" id="JAUEPS010000012">
    <property type="protein sequence ID" value="KAK0460414.1"/>
    <property type="molecule type" value="Genomic_DNA"/>
</dbReference>
<evidence type="ECO:0008006" key="3">
    <source>
        <dbReference type="Google" id="ProtNLM"/>
    </source>
</evidence>
<evidence type="ECO:0000313" key="2">
    <source>
        <dbReference type="Proteomes" id="UP001175211"/>
    </source>
</evidence>
<sequence length="119" mass="12853">MTRERSIIKDAVFAEDGQVVVCGSDHGAAYVFSCLNGGKKPLQIMYHGKGIGCERKAVTYLNALTNRETGCHGIRSAYGCHRIVWKKRERRLVGEATDDCEGVGLGAELGAVRDGLLLG</sequence>
<dbReference type="AlphaFoldDB" id="A0AA39N7E5"/>
<name>A0AA39N7E5_ARMTA</name>
<reference evidence="1" key="1">
    <citation type="submission" date="2023-06" db="EMBL/GenBank/DDBJ databases">
        <authorList>
            <consortium name="Lawrence Berkeley National Laboratory"/>
            <person name="Ahrendt S."/>
            <person name="Sahu N."/>
            <person name="Indic B."/>
            <person name="Wong-Bajracharya J."/>
            <person name="Merenyi Z."/>
            <person name="Ke H.-M."/>
            <person name="Monk M."/>
            <person name="Kocsube S."/>
            <person name="Drula E."/>
            <person name="Lipzen A."/>
            <person name="Balint B."/>
            <person name="Henrissat B."/>
            <person name="Andreopoulos B."/>
            <person name="Martin F.M."/>
            <person name="Harder C.B."/>
            <person name="Rigling D."/>
            <person name="Ford K.L."/>
            <person name="Foster G.D."/>
            <person name="Pangilinan J."/>
            <person name="Papanicolaou A."/>
            <person name="Barry K."/>
            <person name="LaButti K."/>
            <person name="Viragh M."/>
            <person name="Koriabine M."/>
            <person name="Yan M."/>
            <person name="Riley R."/>
            <person name="Champramary S."/>
            <person name="Plett K.L."/>
            <person name="Tsai I.J."/>
            <person name="Slot J."/>
            <person name="Sipos G."/>
            <person name="Plett J."/>
            <person name="Nagy L.G."/>
            <person name="Grigoriev I.V."/>
        </authorList>
    </citation>
    <scope>NUCLEOTIDE SEQUENCE</scope>
    <source>
        <strain evidence="1">CCBAS 213</strain>
    </source>
</reference>
<dbReference type="Proteomes" id="UP001175211">
    <property type="component" value="Unassembled WGS sequence"/>
</dbReference>
<comment type="caution">
    <text evidence="1">The sequence shown here is derived from an EMBL/GenBank/DDBJ whole genome shotgun (WGS) entry which is preliminary data.</text>
</comment>
<organism evidence="1 2">
    <name type="scientific">Armillaria tabescens</name>
    <name type="common">Ringless honey mushroom</name>
    <name type="synonym">Agaricus tabescens</name>
    <dbReference type="NCBI Taxonomy" id="1929756"/>
    <lineage>
        <taxon>Eukaryota</taxon>
        <taxon>Fungi</taxon>
        <taxon>Dikarya</taxon>
        <taxon>Basidiomycota</taxon>
        <taxon>Agaricomycotina</taxon>
        <taxon>Agaricomycetes</taxon>
        <taxon>Agaricomycetidae</taxon>
        <taxon>Agaricales</taxon>
        <taxon>Marasmiineae</taxon>
        <taxon>Physalacriaceae</taxon>
        <taxon>Desarmillaria</taxon>
    </lineage>
</organism>
<dbReference type="RefSeq" id="XP_060332453.1">
    <property type="nucleotide sequence ID" value="XM_060469464.1"/>
</dbReference>
<proteinExistence type="predicted"/>